<protein>
    <recommendedName>
        <fullName evidence="9">Endoribonuclease YbeY</fullName>
        <ecNumber evidence="9">3.1.-.-</ecNumber>
    </recommendedName>
</protein>
<comment type="caution">
    <text evidence="10">The sequence shown here is derived from an EMBL/GenBank/DDBJ whole genome shotgun (WGS) entry which is preliminary data.</text>
</comment>
<dbReference type="GO" id="GO:0004521">
    <property type="term" value="F:RNA endonuclease activity"/>
    <property type="evidence" value="ECO:0007669"/>
    <property type="project" value="UniProtKB-UniRule"/>
</dbReference>
<dbReference type="GO" id="GO:0004222">
    <property type="term" value="F:metalloendopeptidase activity"/>
    <property type="evidence" value="ECO:0007669"/>
    <property type="project" value="InterPro"/>
</dbReference>
<dbReference type="InterPro" id="IPR020549">
    <property type="entry name" value="YbeY_CS"/>
</dbReference>
<dbReference type="GO" id="GO:0005737">
    <property type="term" value="C:cytoplasm"/>
    <property type="evidence" value="ECO:0007669"/>
    <property type="project" value="UniProtKB-SubCell"/>
</dbReference>
<dbReference type="PANTHER" id="PTHR46986">
    <property type="entry name" value="ENDORIBONUCLEASE YBEY, CHLOROPLASTIC"/>
    <property type="match status" value="1"/>
</dbReference>
<reference evidence="10" key="1">
    <citation type="journal article" date="2021" name="PeerJ">
        <title>Extensive microbial diversity within the chicken gut microbiome revealed by metagenomics and culture.</title>
        <authorList>
            <person name="Gilroy R."/>
            <person name="Ravi A."/>
            <person name="Getino M."/>
            <person name="Pursley I."/>
            <person name="Horton D.L."/>
            <person name="Alikhan N.F."/>
            <person name="Baker D."/>
            <person name="Gharbi K."/>
            <person name="Hall N."/>
            <person name="Watson M."/>
            <person name="Adriaenssens E.M."/>
            <person name="Foster-Nyarko E."/>
            <person name="Jarju S."/>
            <person name="Secka A."/>
            <person name="Antonio M."/>
            <person name="Oren A."/>
            <person name="Chaudhuri R.R."/>
            <person name="La Ragione R."/>
            <person name="Hildebrand F."/>
            <person name="Pallen M.J."/>
        </authorList>
    </citation>
    <scope>NUCLEOTIDE SEQUENCE</scope>
    <source>
        <strain evidence="10">ChiGjej1B1-14440</strain>
    </source>
</reference>
<gene>
    <name evidence="9 10" type="primary">ybeY</name>
    <name evidence="10" type="ORF">H9980_11795</name>
</gene>
<dbReference type="GO" id="GO:0008270">
    <property type="term" value="F:zinc ion binding"/>
    <property type="evidence" value="ECO:0007669"/>
    <property type="project" value="UniProtKB-UniRule"/>
</dbReference>
<organism evidence="10 11">
    <name type="scientific">Candidatus Erysipelatoclostridium merdavium</name>
    <dbReference type="NCBI Taxonomy" id="2838566"/>
    <lineage>
        <taxon>Bacteria</taxon>
        <taxon>Bacillati</taxon>
        <taxon>Bacillota</taxon>
        <taxon>Erysipelotrichia</taxon>
        <taxon>Erysipelotrichales</taxon>
        <taxon>Erysipelotrichales incertae sedis</taxon>
    </lineage>
</organism>
<feature type="binding site" evidence="9">
    <location>
        <position position="128"/>
    </location>
    <ligand>
        <name>Zn(2+)</name>
        <dbReference type="ChEBI" id="CHEBI:29105"/>
        <note>catalytic</note>
    </ligand>
</feature>
<keyword evidence="6 9" id="KW-0255">Endonuclease</keyword>
<comment type="function">
    <text evidence="9">Single strand-specific metallo-endoribonuclease involved in late-stage 70S ribosome quality control and in maturation of the 3' terminus of the 16S rRNA.</text>
</comment>
<comment type="subcellular location">
    <subcellularLocation>
        <location evidence="9">Cytoplasm</location>
    </subcellularLocation>
</comment>
<dbReference type="InterPro" id="IPR023091">
    <property type="entry name" value="MetalPrtase_cat_dom_sf_prd"/>
</dbReference>
<evidence type="ECO:0000256" key="9">
    <source>
        <dbReference type="HAMAP-Rule" id="MF_00009"/>
    </source>
</evidence>
<proteinExistence type="inferred from homology"/>
<evidence type="ECO:0000256" key="2">
    <source>
        <dbReference type="ARBA" id="ARBA00022517"/>
    </source>
</evidence>
<comment type="cofactor">
    <cofactor evidence="9">
        <name>Zn(2+)</name>
        <dbReference type="ChEBI" id="CHEBI:29105"/>
    </cofactor>
    <text evidence="9">Binds 1 zinc ion.</text>
</comment>
<evidence type="ECO:0000313" key="11">
    <source>
        <dbReference type="Proteomes" id="UP000886724"/>
    </source>
</evidence>
<evidence type="ECO:0000256" key="6">
    <source>
        <dbReference type="ARBA" id="ARBA00022759"/>
    </source>
</evidence>
<reference evidence="10" key="2">
    <citation type="submission" date="2021-04" db="EMBL/GenBank/DDBJ databases">
        <authorList>
            <person name="Gilroy R."/>
        </authorList>
    </citation>
    <scope>NUCLEOTIDE SEQUENCE</scope>
    <source>
        <strain evidence="10">ChiGjej1B1-14440</strain>
    </source>
</reference>
<dbReference type="SUPFAM" id="SSF55486">
    <property type="entry name" value="Metalloproteases ('zincins'), catalytic domain"/>
    <property type="match status" value="1"/>
</dbReference>
<dbReference type="InterPro" id="IPR002036">
    <property type="entry name" value="YbeY"/>
</dbReference>
<keyword evidence="8 9" id="KW-0862">Zinc</keyword>
<keyword evidence="5 9" id="KW-0479">Metal-binding</keyword>
<dbReference type="EC" id="3.1.-.-" evidence="9"/>
<evidence type="ECO:0000256" key="8">
    <source>
        <dbReference type="ARBA" id="ARBA00022833"/>
    </source>
</evidence>
<accession>A0A9D2BNL6</accession>
<keyword evidence="7 9" id="KW-0378">Hydrolase</keyword>
<evidence type="ECO:0000256" key="5">
    <source>
        <dbReference type="ARBA" id="ARBA00022723"/>
    </source>
</evidence>
<evidence type="ECO:0000256" key="7">
    <source>
        <dbReference type="ARBA" id="ARBA00022801"/>
    </source>
</evidence>
<dbReference type="Gene3D" id="3.40.390.30">
    <property type="entry name" value="Metalloproteases ('zincins'), catalytic domain"/>
    <property type="match status" value="1"/>
</dbReference>
<dbReference type="HAMAP" id="MF_00009">
    <property type="entry name" value="Endoribonucl_YbeY"/>
    <property type="match status" value="1"/>
</dbReference>
<dbReference type="AlphaFoldDB" id="A0A9D2BNL6"/>
<feature type="binding site" evidence="9">
    <location>
        <position position="118"/>
    </location>
    <ligand>
        <name>Zn(2+)</name>
        <dbReference type="ChEBI" id="CHEBI:29105"/>
        <note>catalytic</note>
    </ligand>
</feature>
<evidence type="ECO:0000313" key="10">
    <source>
        <dbReference type="EMBL" id="HIX82633.1"/>
    </source>
</evidence>
<dbReference type="NCBIfam" id="TIGR00043">
    <property type="entry name" value="rRNA maturation RNase YbeY"/>
    <property type="match status" value="1"/>
</dbReference>
<dbReference type="GO" id="GO:0006364">
    <property type="term" value="P:rRNA processing"/>
    <property type="evidence" value="ECO:0007669"/>
    <property type="project" value="UniProtKB-UniRule"/>
</dbReference>
<sequence length="157" mass="18445">MEIDFALINEVADFKEDYNEIYQEIIKETAKQLEIESDLELSCIFVDDNKIHEINKQYRNIDRSTDVISFALEDSEQFYVEGMPRSLGDIFISVDHAKMQAKEYGHSMKREMCFLFTHGLLHLLGFDHMNPEDEAKMIKKQKDILNALKIERDNYGN</sequence>
<keyword evidence="2 9" id="KW-0690">Ribosome biogenesis</keyword>
<dbReference type="Proteomes" id="UP000886724">
    <property type="component" value="Unassembled WGS sequence"/>
</dbReference>
<dbReference type="PANTHER" id="PTHR46986:SF1">
    <property type="entry name" value="ENDORIBONUCLEASE YBEY, CHLOROPLASTIC"/>
    <property type="match status" value="1"/>
</dbReference>
<comment type="similarity">
    <text evidence="1 9">Belongs to the endoribonuclease YbeY family.</text>
</comment>
<evidence type="ECO:0000256" key="4">
    <source>
        <dbReference type="ARBA" id="ARBA00022722"/>
    </source>
</evidence>
<dbReference type="EMBL" id="DXET01000263">
    <property type="protein sequence ID" value="HIX82633.1"/>
    <property type="molecule type" value="Genomic_DNA"/>
</dbReference>
<dbReference type="PROSITE" id="PS01306">
    <property type="entry name" value="UPF0054"/>
    <property type="match status" value="1"/>
</dbReference>
<feature type="binding site" evidence="9">
    <location>
        <position position="122"/>
    </location>
    <ligand>
        <name>Zn(2+)</name>
        <dbReference type="ChEBI" id="CHEBI:29105"/>
        <note>catalytic</note>
    </ligand>
</feature>
<name>A0A9D2BNL6_9FIRM</name>
<evidence type="ECO:0000256" key="3">
    <source>
        <dbReference type="ARBA" id="ARBA00022552"/>
    </source>
</evidence>
<evidence type="ECO:0000256" key="1">
    <source>
        <dbReference type="ARBA" id="ARBA00010875"/>
    </source>
</evidence>
<dbReference type="Pfam" id="PF02130">
    <property type="entry name" value="YbeY"/>
    <property type="match status" value="1"/>
</dbReference>
<keyword evidence="4 9" id="KW-0540">Nuclease</keyword>
<keyword evidence="3 9" id="KW-0698">rRNA processing</keyword>
<keyword evidence="9" id="KW-0963">Cytoplasm</keyword>